<sequence length="295" mass="33820">MSASNFALTRIRNLGFRNSHSDDDHKQEIQRTPVPLPVYPTRPEENGGMLSHWRLFEERVRTGPYGLTRFPSQPYSPVRILDPMGNSSGRVNPRLRQFIIQVSPPHIQGEWNPPITNQPEEPGLTNDEFKKAMKKIRKQVYNPSYPRKKAWKRGLFNKNSTGTSSSNYYNNNNKNGEDEEKDEGKDSCVICLESFVPNEQVLVTPCNHVFHHDCLVPWLKSQGKCPVCRFSLSERKEMVLAQNSSNRNSSNNNYNNSYGYSGNLDFEDVEVAMDLIALIRAMEEAFNWVNLSPSH</sequence>
<organism evidence="15 16">
    <name type="scientific">Dioscorea zingiberensis</name>
    <dbReference type="NCBI Taxonomy" id="325984"/>
    <lineage>
        <taxon>Eukaryota</taxon>
        <taxon>Viridiplantae</taxon>
        <taxon>Streptophyta</taxon>
        <taxon>Embryophyta</taxon>
        <taxon>Tracheophyta</taxon>
        <taxon>Spermatophyta</taxon>
        <taxon>Magnoliopsida</taxon>
        <taxon>Liliopsida</taxon>
        <taxon>Dioscoreales</taxon>
        <taxon>Dioscoreaceae</taxon>
        <taxon>Dioscorea</taxon>
    </lineage>
</organism>
<feature type="domain" description="RING-type" evidence="14">
    <location>
        <begin position="188"/>
        <end position="229"/>
    </location>
</feature>
<evidence type="ECO:0000256" key="1">
    <source>
        <dbReference type="ARBA" id="ARBA00000900"/>
    </source>
</evidence>
<evidence type="ECO:0000256" key="5">
    <source>
        <dbReference type="ARBA" id="ARBA00022692"/>
    </source>
</evidence>
<dbReference type="GO" id="GO:0061630">
    <property type="term" value="F:ubiquitin protein ligase activity"/>
    <property type="evidence" value="ECO:0007669"/>
    <property type="project" value="UniProtKB-EC"/>
</dbReference>
<dbReference type="Proteomes" id="UP001085076">
    <property type="component" value="Miscellaneous, Linkage group lg05"/>
</dbReference>
<dbReference type="InterPro" id="IPR011016">
    <property type="entry name" value="Znf_RING-CH"/>
</dbReference>
<feature type="region of interest" description="Disordered" evidence="13">
    <location>
        <begin position="16"/>
        <end position="43"/>
    </location>
</feature>
<proteinExistence type="predicted"/>
<evidence type="ECO:0000256" key="10">
    <source>
        <dbReference type="ARBA" id="ARBA00022989"/>
    </source>
</evidence>
<dbReference type="Gene3D" id="3.30.40.10">
    <property type="entry name" value="Zinc/RING finger domain, C3HC4 (zinc finger)"/>
    <property type="match status" value="1"/>
</dbReference>
<evidence type="ECO:0000313" key="15">
    <source>
        <dbReference type="EMBL" id="KAJ0971470.1"/>
    </source>
</evidence>
<dbReference type="GO" id="GO:0016020">
    <property type="term" value="C:membrane"/>
    <property type="evidence" value="ECO:0007669"/>
    <property type="project" value="UniProtKB-SubCell"/>
</dbReference>
<evidence type="ECO:0000256" key="2">
    <source>
        <dbReference type="ARBA" id="ARBA00004141"/>
    </source>
</evidence>
<evidence type="ECO:0000256" key="9">
    <source>
        <dbReference type="ARBA" id="ARBA00022833"/>
    </source>
</evidence>
<feature type="compositionally biased region" description="Basic and acidic residues" evidence="13">
    <location>
        <begin position="19"/>
        <end position="29"/>
    </location>
</feature>
<dbReference type="EMBL" id="JAGGNH010000005">
    <property type="protein sequence ID" value="KAJ0971470.1"/>
    <property type="molecule type" value="Genomic_DNA"/>
</dbReference>
<evidence type="ECO:0000256" key="3">
    <source>
        <dbReference type="ARBA" id="ARBA00012483"/>
    </source>
</evidence>
<evidence type="ECO:0000256" key="12">
    <source>
        <dbReference type="PROSITE-ProRule" id="PRU00175"/>
    </source>
</evidence>
<evidence type="ECO:0000256" key="13">
    <source>
        <dbReference type="SAM" id="MobiDB-lite"/>
    </source>
</evidence>
<keyword evidence="9" id="KW-0862">Zinc</keyword>
<dbReference type="PANTHER" id="PTHR45977:SF13">
    <property type="entry name" value="GB|AAF27103.1"/>
    <property type="match status" value="1"/>
</dbReference>
<accession>A0A9D5CFY5</accession>
<evidence type="ECO:0000313" key="16">
    <source>
        <dbReference type="Proteomes" id="UP001085076"/>
    </source>
</evidence>
<comment type="catalytic activity">
    <reaction evidence="1">
        <text>S-ubiquitinyl-[E2 ubiquitin-conjugating enzyme]-L-cysteine + [acceptor protein]-L-lysine = [E2 ubiquitin-conjugating enzyme]-L-cysteine + N(6)-ubiquitinyl-[acceptor protein]-L-lysine.</text>
        <dbReference type="EC" id="2.3.2.27"/>
    </reaction>
</comment>
<protein>
    <recommendedName>
        <fullName evidence="3">RING-type E3 ubiquitin transferase</fullName>
        <ecNumber evidence="3">2.3.2.27</ecNumber>
    </recommendedName>
</protein>
<evidence type="ECO:0000256" key="11">
    <source>
        <dbReference type="ARBA" id="ARBA00023136"/>
    </source>
</evidence>
<evidence type="ECO:0000256" key="7">
    <source>
        <dbReference type="ARBA" id="ARBA00022771"/>
    </source>
</evidence>
<dbReference type="EC" id="2.3.2.27" evidence="3"/>
<evidence type="ECO:0000256" key="8">
    <source>
        <dbReference type="ARBA" id="ARBA00022786"/>
    </source>
</evidence>
<dbReference type="GO" id="GO:0000325">
    <property type="term" value="C:plant-type vacuole"/>
    <property type="evidence" value="ECO:0007669"/>
    <property type="project" value="TreeGrafter"/>
</dbReference>
<evidence type="ECO:0000256" key="4">
    <source>
        <dbReference type="ARBA" id="ARBA00022679"/>
    </source>
</evidence>
<keyword evidence="5" id="KW-0812">Transmembrane</keyword>
<name>A0A9D5CFY5_9LILI</name>
<comment type="subcellular location">
    <subcellularLocation>
        <location evidence="2">Membrane</location>
        <topology evidence="2">Multi-pass membrane protein</topology>
    </subcellularLocation>
</comment>
<reference evidence="15" key="1">
    <citation type="submission" date="2021-03" db="EMBL/GenBank/DDBJ databases">
        <authorList>
            <person name="Li Z."/>
            <person name="Yang C."/>
        </authorList>
    </citation>
    <scope>NUCLEOTIDE SEQUENCE</scope>
    <source>
        <strain evidence="15">Dzin_1.0</strain>
        <tissue evidence="15">Leaf</tissue>
    </source>
</reference>
<keyword evidence="4" id="KW-0808">Transferase</keyword>
<feature type="region of interest" description="Disordered" evidence="13">
    <location>
        <begin position="152"/>
        <end position="182"/>
    </location>
</feature>
<feature type="compositionally biased region" description="Low complexity" evidence="13">
    <location>
        <begin position="157"/>
        <end position="174"/>
    </location>
</feature>
<dbReference type="InterPro" id="IPR013083">
    <property type="entry name" value="Znf_RING/FYVE/PHD"/>
</dbReference>
<keyword evidence="8" id="KW-0833">Ubl conjugation pathway</keyword>
<keyword evidence="16" id="KW-1185">Reference proteome</keyword>
<dbReference type="AlphaFoldDB" id="A0A9D5CFY5"/>
<dbReference type="SMART" id="SM00184">
    <property type="entry name" value="RING"/>
    <property type="match status" value="1"/>
</dbReference>
<keyword evidence="7 12" id="KW-0863">Zinc-finger</keyword>
<reference evidence="15" key="2">
    <citation type="journal article" date="2022" name="Hortic Res">
        <title>The genome of Dioscorea zingiberensis sheds light on the biosynthesis, origin and evolution of the medicinally important diosgenin saponins.</title>
        <authorList>
            <person name="Li Y."/>
            <person name="Tan C."/>
            <person name="Li Z."/>
            <person name="Guo J."/>
            <person name="Li S."/>
            <person name="Chen X."/>
            <person name="Wang C."/>
            <person name="Dai X."/>
            <person name="Yang H."/>
            <person name="Song W."/>
            <person name="Hou L."/>
            <person name="Xu J."/>
            <person name="Tong Z."/>
            <person name="Xu A."/>
            <person name="Yuan X."/>
            <person name="Wang W."/>
            <person name="Yang Q."/>
            <person name="Chen L."/>
            <person name="Sun Z."/>
            <person name="Wang K."/>
            <person name="Pan B."/>
            <person name="Chen J."/>
            <person name="Bao Y."/>
            <person name="Liu F."/>
            <person name="Qi X."/>
            <person name="Gang D.R."/>
            <person name="Wen J."/>
            <person name="Li J."/>
        </authorList>
    </citation>
    <scope>NUCLEOTIDE SEQUENCE</scope>
    <source>
        <strain evidence="15">Dzin_1.0</strain>
    </source>
</reference>
<dbReference type="PANTHER" id="PTHR45977">
    <property type="entry name" value="TARGET OF ERK KINASE MPK-1"/>
    <property type="match status" value="1"/>
</dbReference>
<dbReference type="GO" id="GO:0016567">
    <property type="term" value="P:protein ubiquitination"/>
    <property type="evidence" value="ECO:0007669"/>
    <property type="project" value="TreeGrafter"/>
</dbReference>
<dbReference type="Pfam" id="PF13639">
    <property type="entry name" value="zf-RING_2"/>
    <property type="match status" value="1"/>
</dbReference>
<dbReference type="OrthoDB" id="8062037at2759"/>
<gene>
    <name evidence="15" type="ORF">J5N97_019429</name>
</gene>
<keyword evidence="10" id="KW-1133">Transmembrane helix</keyword>
<dbReference type="SMART" id="SM00744">
    <property type="entry name" value="RINGv"/>
    <property type="match status" value="1"/>
</dbReference>
<dbReference type="SUPFAM" id="SSF57850">
    <property type="entry name" value="RING/U-box"/>
    <property type="match status" value="1"/>
</dbReference>
<evidence type="ECO:0000259" key="14">
    <source>
        <dbReference type="PROSITE" id="PS50089"/>
    </source>
</evidence>
<dbReference type="InterPro" id="IPR001841">
    <property type="entry name" value="Znf_RING"/>
</dbReference>
<keyword evidence="6" id="KW-0479">Metal-binding</keyword>
<comment type="caution">
    <text evidence="15">The sequence shown here is derived from an EMBL/GenBank/DDBJ whole genome shotgun (WGS) entry which is preliminary data.</text>
</comment>
<keyword evidence="11" id="KW-0472">Membrane</keyword>
<dbReference type="PROSITE" id="PS50089">
    <property type="entry name" value="ZF_RING_2"/>
    <property type="match status" value="1"/>
</dbReference>
<evidence type="ECO:0000256" key="6">
    <source>
        <dbReference type="ARBA" id="ARBA00022723"/>
    </source>
</evidence>
<dbReference type="GO" id="GO:0006511">
    <property type="term" value="P:ubiquitin-dependent protein catabolic process"/>
    <property type="evidence" value="ECO:0007669"/>
    <property type="project" value="TreeGrafter"/>
</dbReference>
<dbReference type="GO" id="GO:0008270">
    <property type="term" value="F:zinc ion binding"/>
    <property type="evidence" value="ECO:0007669"/>
    <property type="project" value="UniProtKB-KW"/>
</dbReference>
<feature type="region of interest" description="Disordered" evidence="13">
    <location>
        <begin position="106"/>
        <end position="125"/>
    </location>
</feature>